<dbReference type="InParanoid" id="A0A0V0R6N6"/>
<keyword evidence="4" id="KW-1185">Reference proteome</keyword>
<sequence>MAEYIQDNLSKTENSHDNSQQNININNNKVNTNPAEPQKPDYFSNYEKNENNNNNSNNNNDLQKKEPESQTCSQKLEEKLPTQKEPCFYKSKLFTKICEQSSFCLFSGKIGVDFFSKNRGIVFTLDLALQILATIFTAFSLFAFVNNHAFLSAFNWAKGDIYMGGQYQAYYGLLGFNIYSQQQDINKNIKWGGAECELSYCIDCKEQALANQQTAVIAFITSIPSIMTILQRAKPETDKNCQKFMGILTSITGFTSGFISLYNYYQYCIQNISHLEVGGNFSIKQGPGYSLLFIATVLKIFDLFCHLLVPTPPNINRKSQIKTIRSELKSKLVTKIELNQNGHSESFENQNNV</sequence>
<reference evidence="3 4" key="1">
    <citation type="journal article" date="2015" name="Sci. Rep.">
        <title>Genome of the facultative scuticociliatosis pathogen Pseudocohnilembus persalinus provides insight into its virulence through horizontal gene transfer.</title>
        <authorList>
            <person name="Xiong J."/>
            <person name="Wang G."/>
            <person name="Cheng J."/>
            <person name="Tian M."/>
            <person name="Pan X."/>
            <person name="Warren A."/>
            <person name="Jiang C."/>
            <person name="Yuan D."/>
            <person name="Miao W."/>
        </authorList>
    </citation>
    <scope>NUCLEOTIDE SEQUENCE [LARGE SCALE GENOMIC DNA]</scope>
    <source>
        <strain evidence="3">36N120E</strain>
    </source>
</reference>
<keyword evidence="2" id="KW-0812">Transmembrane</keyword>
<accession>A0A0V0R6N6</accession>
<comment type="caution">
    <text evidence="3">The sequence shown here is derived from an EMBL/GenBank/DDBJ whole genome shotgun (WGS) entry which is preliminary data.</text>
</comment>
<feature type="region of interest" description="Disordered" evidence="1">
    <location>
        <begin position="1"/>
        <end position="76"/>
    </location>
</feature>
<dbReference type="Proteomes" id="UP000054937">
    <property type="component" value="Unassembled WGS sequence"/>
</dbReference>
<feature type="transmembrane region" description="Helical" evidence="2">
    <location>
        <begin position="127"/>
        <end position="145"/>
    </location>
</feature>
<dbReference type="EMBL" id="LDAU01000040">
    <property type="protein sequence ID" value="KRX10140.1"/>
    <property type="molecule type" value="Genomic_DNA"/>
</dbReference>
<feature type="compositionally biased region" description="Low complexity" evidence="1">
    <location>
        <begin position="51"/>
        <end position="60"/>
    </location>
</feature>
<proteinExistence type="predicted"/>
<feature type="transmembrane region" description="Helical" evidence="2">
    <location>
        <begin position="245"/>
        <end position="265"/>
    </location>
</feature>
<evidence type="ECO:0000256" key="2">
    <source>
        <dbReference type="SAM" id="Phobius"/>
    </source>
</evidence>
<evidence type="ECO:0000313" key="4">
    <source>
        <dbReference type="Proteomes" id="UP000054937"/>
    </source>
</evidence>
<evidence type="ECO:0008006" key="5">
    <source>
        <dbReference type="Google" id="ProtNLM"/>
    </source>
</evidence>
<evidence type="ECO:0000313" key="3">
    <source>
        <dbReference type="EMBL" id="KRX10140.1"/>
    </source>
</evidence>
<keyword evidence="2" id="KW-0472">Membrane</keyword>
<feature type="compositionally biased region" description="Low complexity" evidence="1">
    <location>
        <begin position="17"/>
        <end position="33"/>
    </location>
</feature>
<feature type="transmembrane region" description="Helical" evidence="2">
    <location>
        <begin position="289"/>
        <end position="309"/>
    </location>
</feature>
<evidence type="ECO:0000256" key="1">
    <source>
        <dbReference type="SAM" id="MobiDB-lite"/>
    </source>
</evidence>
<dbReference type="OrthoDB" id="416406at2759"/>
<protein>
    <recommendedName>
        <fullName evidence="5">Transmembrane protein</fullName>
    </recommendedName>
</protein>
<name>A0A0V0R6N6_PSEPJ</name>
<gene>
    <name evidence="3" type="ORF">PPERSA_08543</name>
</gene>
<dbReference type="AlphaFoldDB" id="A0A0V0R6N6"/>
<keyword evidence="2" id="KW-1133">Transmembrane helix</keyword>
<organism evidence="3 4">
    <name type="scientific">Pseudocohnilembus persalinus</name>
    <name type="common">Ciliate</name>
    <dbReference type="NCBI Taxonomy" id="266149"/>
    <lineage>
        <taxon>Eukaryota</taxon>
        <taxon>Sar</taxon>
        <taxon>Alveolata</taxon>
        <taxon>Ciliophora</taxon>
        <taxon>Intramacronucleata</taxon>
        <taxon>Oligohymenophorea</taxon>
        <taxon>Scuticociliatia</taxon>
        <taxon>Philasterida</taxon>
        <taxon>Pseudocohnilembidae</taxon>
        <taxon>Pseudocohnilembus</taxon>
    </lineage>
</organism>